<reference evidence="8 9" key="1">
    <citation type="journal article" date="2013" name="PLoS ONE">
        <title>Genomic Analysis by Deep Sequencing of the Probiotic Lactobacillus brevis KB290 Harboring Nine Plasmids Reveals Genomic Stability.</title>
        <authorList>
            <person name="Fukao M."/>
            <person name="Oshima K."/>
            <person name="Morita H."/>
            <person name="Toh H."/>
            <person name="Suda W."/>
            <person name="Kim S.W."/>
            <person name="Suzuki S."/>
            <person name="Yakabe T."/>
            <person name="Hattori M."/>
            <person name="Yajima N."/>
        </authorList>
    </citation>
    <scope>NUCLEOTIDE SEQUENCE [LARGE SCALE GENOMIC DNA]</scope>
    <source>
        <strain evidence="8 9">KB290</strain>
    </source>
</reference>
<dbReference type="GO" id="GO:0008930">
    <property type="term" value="F:methylthioadenosine nucleosidase activity"/>
    <property type="evidence" value="ECO:0007669"/>
    <property type="project" value="InterPro"/>
</dbReference>
<dbReference type="AlphaFoldDB" id="M5AF37"/>
<evidence type="ECO:0000256" key="6">
    <source>
        <dbReference type="ARBA" id="ARBA00050313"/>
    </source>
</evidence>
<dbReference type="Proteomes" id="UP000012042">
    <property type="component" value="Chromosome"/>
</dbReference>
<organism evidence="8 9">
    <name type="scientific">Levilactobacillus brevis KB290</name>
    <dbReference type="NCBI Taxonomy" id="1001583"/>
    <lineage>
        <taxon>Bacteria</taxon>
        <taxon>Bacillati</taxon>
        <taxon>Bacillota</taxon>
        <taxon>Bacilli</taxon>
        <taxon>Lactobacillales</taxon>
        <taxon>Lactobacillaceae</taxon>
        <taxon>Levilactobacillus</taxon>
    </lineage>
</organism>
<dbReference type="GO" id="GO:0005829">
    <property type="term" value="C:cytosol"/>
    <property type="evidence" value="ECO:0007669"/>
    <property type="project" value="TreeGrafter"/>
</dbReference>
<dbReference type="PANTHER" id="PTHR46832">
    <property type="entry name" value="5'-METHYLTHIOADENOSINE/S-ADENOSYLHOMOCYSTEINE NUCLEOSIDASE"/>
    <property type="match status" value="1"/>
</dbReference>
<name>M5AF37_LEVBR</name>
<dbReference type="EC" id="3.2.2.9" evidence="2"/>
<keyword evidence="4" id="KW-0378">Hydrolase</keyword>
<dbReference type="GO" id="GO:0019284">
    <property type="term" value="P:L-methionine salvage from S-adenosylmethionine"/>
    <property type="evidence" value="ECO:0007669"/>
    <property type="project" value="TreeGrafter"/>
</dbReference>
<evidence type="ECO:0000313" key="9">
    <source>
        <dbReference type="Proteomes" id="UP000012042"/>
    </source>
</evidence>
<dbReference type="FunFam" id="3.40.50.1580:FF:000001">
    <property type="entry name" value="MTA/SAH nucleosidase family protein"/>
    <property type="match status" value="1"/>
</dbReference>
<dbReference type="EMBL" id="AP012167">
    <property type="protein sequence ID" value="BAN07020.1"/>
    <property type="molecule type" value="Genomic_DNA"/>
</dbReference>
<evidence type="ECO:0000256" key="1">
    <source>
        <dbReference type="ARBA" id="ARBA00004945"/>
    </source>
</evidence>
<dbReference type="GO" id="GO:0009164">
    <property type="term" value="P:nucleoside catabolic process"/>
    <property type="evidence" value="ECO:0007669"/>
    <property type="project" value="InterPro"/>
</dbReference>
<dbReference type="InterPro" id="IPR010049">
    <property type="entry name" value="MTA_SAH_Nsdase"/>
</dbReference>
<dbReference type="NCBIfam" id="TIGR01704">
    <property type="entry name" value="MTA_SAH-Nsdase"/>
    <property type="match status" value="1"/>
</dbReference>
<dbReference type="GO" id="GO:0008782">
    <property type="term" value="F:adenosylhomocysteine nucleosidase activity"/>
    <property type="evidence" value="ECO:0007669"/>
    <property type="project" value="UniProtKB-EC"/>
</dbReference>
<gene>
    <name evidence="8" type="ORF">LVISKB_1385</name>
</gene>
<evidence type="ECO:0000313" key="8">
    <source>
        <dbReference type="EMBL" id="BAN07020.1"/>
    </source>
</evidence>
<evidence type="ECO:0000259" key="7">
    <source>
        <dbReference type="Pfam" id="PF01048"/>
    </source>
</evidence>
<dbReference type="SUPFAM" id="SSF53167">
    <property type="entry name" value="Purine and uridine phosphorylases"/>
    <property type="match status" value="1"/>
</dbReference>
<sequence>MDSNMTFGIICAMEEEIKELHEALVDAKTTSIHGLEFYTGTIHDQAVVLVRSGIGKVEAGLTTALLITQFNVDLVINSGSAGALAPDLNIGDVVVSTETAYHDADARAFGYEYGQLPQQPARFIASKEWGDKIVAAASETGLTTKQGLIVSGDQFLNSPAVIKEIMGYFPDALSGEMEGAAVGQVAHQFDVPYVVVRAMSDNADNNSGVDFDDFIIDAGHRSAQMLLALLAAQN</sequence>
<dbReference type="UniPathway" id="UPA00904">
    <property type="reaction ID" value="UER00871"/>
</dbReference>
<comment type="catalytic activity">
    <reaction evidence="6">
        <text>5'-deoxyadenosine + H2O = 5-deoxy-D-ribose + adenine</text>
        <dbReference type="Rhea" id="RHEA:29859"/>
        <dbReference type="ChEBI" id="CHEBI:15377"/>
        <dbReference type="ChEBI" id="CHEBI:16708"/>
        <dbReference type="ChEBI" id="CHEBI:17319"/>
        <dbReference type="ChEBI" id="CHEBI:149540"/>
        <dbReference type="EC" id="3.2.2.9"/>
    </reaction>
    <physiologicalReaction direction="left-to-right" evidence="6">
        <dbReference type="Rhea" id="RHEA:29860"/>
    </physiologicalReaction>
</comment>
<accession>M5AF37</accession>
<evidence type="ECO:0000256" key="3">
    <source>
        <dbReference type="ARBA" id="ARBA00022605"/>
    </source>
</evidence>
<dbReference type="PANTHER" id="PTHR46832:SF1">
    <property type="entry name" value="5'-METHYLTHIOADENOSINE_S-ADENOSYLHOMOCYSTEINE NUCLEOSIDASE"/>
    <property type="match status" value="1"/>
</dbReference>
<keyword evidence="5" id="KW-0486">Methionine biosynthesis</keyword>
<feature type="domain" description="Nucleoside phosphorylase" evidence="7">
    <location>
        <begin position="6"/>
        <end position="231"/>
    </location>
</feature>
<evidence type="ECO:0000256" key="4">
    <source>
        <dbReference type="ARBA" id="ARBA00022801"/>
    </source>
</evidence>
<dbReference type="CDD" id="cd09008">
    <property type="entry name" value="MTAN"/>
    <property type="match status" value="1"/>
</dbReference>
<dbReference type="NCBIfam" id="NF004079">
    <property type="entry name" value="PRK05584.1"/>
    <property type="match status" value="1"/>
</dbReference>
<evidence type="ECO:0000256" key="5">
    <source>
        <dbReference type="ARBA" id="ARBA00023167"/>
    </source>
</evidence>
<dbReference type="Gene3D" id="3.40.50.1580">
    <property type="entry name" value="Nucleoside phosphorylase domain"/>
    <property type="match status" value="1"/>
</dbReference>
<comment type="pathway">
    <text evidence="1">Amino-acid biosynthesis; L-methionine biosynthesis via salvage pathway; S-methyl-5-thio-alpha-D-ribose 1-phosphate from S-methyl-5'-thioadenosine (hydrolase route): step 1/2.</text>
</comment>
<dbReference type="InterPro" id="IPR000845">
    <property type="entry name" value="Nucleoside_phosphorylase_d"/>
</dbReference>
<dbReference type="HOGENOM" id="CLU_031248_2_2_9"/>
<dbReference type="KEGG" id="lbk:LVISKB_1385"/>
<dbReference type="Pfam" id="PF01048">
    <property type="entry name" value="PNP_UDP_1"/>
    <property type="match status" value="1"/>
</dbReference>
<proteinExistence type="predicted"/>
<protein>
    <recommendedName>
        <fullName evidence="2">adenosylhomocysteine nucleosidase</fullName>
        <ecNumber evidence="2">3.2.2.9</ecNumber>
    </recommendedName>
</protein>
<evidence type="ECO:0000256" key="2">
    <source>
        <dbReference type="ARBA" id="ARBA00011974"/>
    </source>
</evidence>
<keyword evidence="3" id="KW-0028">Amino-acid biosynthesis</keyword>
<dbReference type="PATRIC" id="fig|1001583.3.peg.1368"/>
<dbReference type="InterPro" id="IPR035994">
    <property type="entry name" value="Nucleoside_phosphorylase_sf"/>
</dbReference>
<dbReference type="GO" id="GO:0019509">
    <property type="term" value="P:L-methionine salvage from methylthioadenosine"/>
    <property type="evidence" value="ECO:0007669"/>
    <property type="project" value="UniProtKB-UniPathway"/>
</dbReference>